<evidence type="ECO:0000313" key="7">
    <source>
        <dbReference type="Proteomes" id="UP001314263"/>
    </source>
</evidence>
<dbReference type="PANTHER" id="PTHR46056">
    <property type="entry name" value="LONG-CHAIN-ALCOHOL OXIDASE"/>
    <property type="match status" value="1"/>
</dbReference>
<evidence type="ECO:0000256" key="3">
    <source>
        <dbReference type="ARBA" id="ARBA00022827"/>
    </source>
</evidence>
<keyword evidence="3" id="KW-0274">FAD</keyword>
<evidence type="ECO:0000313" key="6">
    <source>
        <dbReference type="EMBL" id="CAK0733241.1"/>
    </source>
</evidence>
<dbReference type="EMBL" id="CAUYUE010000001">
    <property type="protein sequence ID" value="CAK0733241.1"/>
    <property type="molecule type" value="Genomic_DNA"/>
</dbReference>
<dbReference type="Proteomes" id="UP001314263">
    <property type="component" value="Unassembled WGS sequence"/>
</dbReference>
<reference evidence="6 7" key="1">
    <citation type="submission" date="2023-10" db="EMBL/GenBank/DDBJ databases">
        <authorList>
            <person name="Maclean D."/>
            <person name="Macfadyen A."/>
        </authorList>
    </citation>
    <scope>NUCLEOTIDE SEQUENCE [LARGE SCALE GENOMIC DNA]</scope>
</reference>
<sequence>MSDTRAEIVRALAEALFPGLQQDAEMAQSANQEAIATFLMTSAAKMDFVIAAVIENMEKLTPENQKELALQAYTRSGPGDVKAAPKDGGTPPSEDGTRHSGSGAPRDAAVRVPPHVAFSAAVHAPAGGNPAVVAFKGLRSLILSTAFNATTAEGGNPLWPGIGFEGPDLERSQKPTQARLQAEAVLQQAVLHVGDAPCKEPQEFLEFVRGGIGKPFCSEASSPSIYLEGDRRNHPRDAVVIMADAVICGSGAGGGVAAALLAEAGAKAGPFPSSSSTL</sequence>
<evidence type="ECO:0000256" key="2">
    <source>
        <dbReference type="ARBA" id="ARBA00022630"/>
    </source>
</evidence>
<evidence type="ECO:0000256" key="5">
    <source>
        <dbReference type="SAM" id="MobiDB-lite"/>
    </source>
</evidence>
<dbReference type="AlphaFoldDB" id="A0AAV1HRA8"/>
<keyword evidence="4" id="KW-0560">Oxidoreductase</keyword>
<gene>
    <name evidence="6" type="ORF">CVIRNUC_000246</name>
</gene>
<comment type="caution">
    <text evidence="6">The sequence shown here is derived from an EMBL/GenBank/DDBJ whole genome shotgun (WGS) entry which is preliminary data.</text>
</comment>
<name>A0AAV1HRA8_9CHLO</name>
<feature type="region of interest" description="Disordered" evidence="5">
    <location>
        <begin position="76"/>
        <end position="108"/>
    </location>
</feature>
<organism evidence="6 7">
    <name type="scientific">Coccomyxa viridis</name>
    <dbReference type="NCBI Taxonomy" id="1274662"/>
    <lineage>
        <taxon>Eukaryota</taxon>
        <taxon>Viridiplantae</taxon>
        <taxon>Chlorophyta</taxon>
        <taxon>core chlorophytes</taxon>
        <taxon>Trebouxiophyceae</taxon>
        <taxon>Trebouxiophyceae incertae sedis</taxon>
        <taxon>Coccomyxaceae</taxon>
        <taxon>Coccomyxa</taxon>
    </lineage>
</organism>
<dbReference type="GO" id="GO:0016491">
    <property type="term" value="F:oxidoreductase activity"/>
    <property type="evidence" value="ECO:0007669"/>
    <property type="project" value="UniProtKB-KW"/>
</dbReference>
<keyword evidence="2" id="KW-0285">Flavoprotein</keyword>
<proteinExistence type="inferred from homology"/>
<evidence type="ECO:0000256" key="4">
    <source>
        <dbReference type="ARBA" id="ARBA00023002"/>
    </source>
</evidence>
<evidence type="ECO:0000256" key="1">
    <source>
        <dbReference type="ARBA" id="ARBA00010790"/>
    </source>
</evidence>
<protein>
    <submittedName>
        <fullName evidence="6">Uncharacterized protein</fullName>
    </submittedName>
</protein>
<dbReference type="PANTHER" id="PTHR46056:SF12">
    <property type="entry name" value="LONG-CHAIN-ALCOHOL OXIDASE"/>
    <property type="match status" value="1"/>
</dbReference>
<accession>A0AAV1HRA8</accession>
<keyword evidence="7" id="KW-1185">Reference proteome</keyword>
<comment type="similarity">
    <text evidence="1">Belongs to the GMC oxidoreductase family.</text>
</comment>